<dbReference type="EMBL" id="VKAD01000001">
    <property type="protein sequence ID" value="TXR53853.1"/>
    <property type="molecule type" value="Genomic_DNA"/>
</dbReference>
<dbReference type="PIRSF" id="PIRSF016661">
    <property type="entry name" value="BioY"/>
    <property type="match status" value="1"/>
</dbReference>
<evidence type="ECO:0000256" key="1">
    <source>
        <dbReference type="ARBA" id="ARBA00004651"/>
    </source>
</evidence>
<keyword evidence="3 8" id="KW-0813">Transport</keyword>
<protein>
    <recommendedName>
        <fullName evidence="8">Biotin transporter</fullName>
    </recommendedName>
</protein>
<dbReference type="RefSeq" id="WP_147713252.1">
    <property type="nucleotide sequence ID" value="NZ_VKAD01000001.1"/>
</dbReference>
<dbReference type="AlphaFoldDB" id="A0A5C8Z9C7"/>
<comment type="caution">
    <text evidence="10">The sequence shown here is derived from an EMBL/GenBank/DDBJ whole genome shotgun (WGS) entry which is preliminary data.</text>
</comment>
<keyword evidence="11" id="KW-1185">Reference proteome</keyword>
<dbReference type="Proteomes" id="UP000321764">
    <property type="component" value="Unassembled WGS sequence"/>
</dbReference>
<name>A0A5C8Z9C7_9GAMM</name>
<feature type="transmembrane region" description="Helical" evidence="9">
    <location>
        <begin position="109"/>
        <end position="134"/>
    </location>
</feature>
<reference evidence="10 11" key="1">
    <citation type="submission" date="2019-07" db="EMBL/GenBank/DDBJ databases">
        <title>Reinekea sp. strain SSH23 genome sequencing and assembly.</title>
        <authorList>
            <person name="Kim I."/>
        </authorList>
    </citation>
    <scope>NUCLEOTIDE SEQUENCE [LARGE SCALE GENOMIC DNA]</scope>
    <source>
        <strain evidence="10 11">SSH23</strain>
    </source>
</reference>
<evidence type="ECO:0000313" key="10">
    <source>
        <dbReference type="EMBL" id="TXR53853.1"/>
    </source>
</evidence>
<evidence type="ECO:0000256" key="7">
    <source>
        <dbReference type="ARBA" id="ARBA00023136"/>
    </source>
</evidence>
<evidence type="ECO:0000256" key="9">
    <source>
        <dbReference type="SAM" id="Phobius"/>
    </source>
</evidence>
<feature type="transmembrane region" description="Helical" evidence="9">
    <location>
        <begin position="6"/>
        <end position="30"/>
    </location>
</feature>
<dbReference type="OrthoDB" id="9803495at2"/>
<keyword evidence="6 9" id="KW-1133">Transmembrane helix</keyword>
<evidence type="ECO:0000256" key="5">
    <source>
        <dbReference type="ARBA" id="ARBA00022692"/>
    </source>
</evidence>
<evidence type="ECO:0000256" key="3">
    <source>
        <dbReference type="ARBA" id="ARBA00022448"/>
    </source>
</evidence>
<dbReference type="GO" id="GO:0015225">
    <property type="term" value="F:biotin transmembrane transporter activity"/>
    <property type="evidence" value="ECO:0007669"/>
    <property type="project" value="UniProtKB-UniRule"/>
</dbReference>
<gene>
    <name evidence="10" type="ORF">FME95_04665</name>
</gene>
<dbReference type="GO" id="GO:0005886">
    <property type="term" value="C:plasma membrane"/>
    <property type="evidence" value="ECO:0007669"/>
    <property type="project" value="UniProtKB-SubCell"/>
</dbReference>
<keyword evidence="4 8" id="KW-1003">Cell membrane</keyword>
<feature type="transmembrane region" description="Helical" evidence="9">
    <location>
        <begin position="146"/>
        <end position="169"/>
    </location>
</feature>
<evidence type="ECO:0000256" key="8">
    <source>
        <dbReference type="PIRNR" id="PIRNR016661"/>
    </source>
</evidence>
<evidence type="ECO:0000256" key="4">
    <source>
        <dbReference type="ARBA" id="ARBA00022475"/>
    </source>
</evidence>
<comment type="subcellular location">
    <subcellularLocation>
        <location evidence="1 8">Cell membrane</location>
        <topology evidence="1 8">Multi-pass membrane protein</topology>
    </subcellularLocation>
</comment>
<comment type="similarity">
    <text evidence="2 8">Belongs to the BioY family.</text>
</comment>
<dbReference type="PANTHER" id="PTHR34295">
    <property type="entry name" value="BIOTIN TRANSPORTER BIOY"/>
    <property type="match status" value="1"/>
</dbReference>
<keyword evidence="5 9" id="KW-0812">Transmembrane</keyword>
<dbReference type="InterPro" id="IPR003784">
    <property type="entry name" value="BioY"/>
</dbReference>
<accession>A0A5C8Z9C7</accession>
<dbReference type="Gene3D" id="1.10.1760.20">
    <property type="match status" value="1"/>
</dbReference>
<feature type="transmembrane region" description="Helical" evidence="9">
    <location>
        <begin position="51"/>
        <end position="70"/>
    </location>
</feature>
<organism evidence="10 11">
    <name type="scientific">Reinekea thalattae</name>
    <dbReference type="NCBI Taxonomy" id="2593301"/>
    <lineage>
        <taxon>Bacteria</taxon>
        <taxon>Pseudomonadati</taxon>
        <taxon>Pseudomonadota</taxon>
        <taxon>Gammaproteobacteria</taxon>
        <taxon>Oceanospirillales</taxon>
        <taxon>Saccharospirillaceae</taxon>
        <taxon>Reinekea</taxon>
    </lineage>
</organism>
<evidence type="ECO:0000256" key="2">
    <source>
        <dbReference type="ARBA" id="ARBA00010692"/>
    </source>
</evidence>
<evidence type="ECO:0000256" key="6">
    <source>
        <dbReference type="ARBA" id="ARBA00022989"/>
    </source>
</evidence>
<evidence type="ECO:0000313" key="11">
    <source>
        <dbReference type="Proteomes" id="UP000321764"/>
    </source>
</evidence>
<dbReference type="PANTHER" id="PTHR34295:SF4">
    <property type="entry name" value="BIOTIN TRANSPORTER BIOY-RELATED"/>
    <property type="match status" value="1"/>
</dbReference>
<dbReference type="Pfam" id="PF02632">
    <property type="entry name" value="BioY"/>
    <property type="match status" value="1"/>
</dbReference>
<proteinExistence type="inferred from homology"/>
<sequence length="195" mass="19843">MEKNIAYIALFAALIAALGLVPKITLGFGVPITAQSLGIMLCGTVLGAKRGALAVLLLLLLVALGLPLLAGGRGGLGLFVGATGGFLVGWPIAAYVTGLIVEKWRTGPIAVVAAIASVIGSKVMYLFGIIGMAIVLEKTLLEAAALMLVFIPGDTIKAIIAGFLTAAIAKARPASLLSRQVKAEPKPVTAETETV</sequence>
<feature type="transmembrane region" description="Helical" evidence="9">
    <location>
        <begin position="76"/>
        <end position="97"/>
    </location>
</feature>
<keyword evidence="7 8" id="KW-0472">Membrane</keyword>